<evidence type="ECO:0000313" key="4">
    <source>
        <dbReference type="EMBL" id="QJD98243.1"/>
    </source>
</evidence>
<dbReference type="Gene3D" id="3.30.70.330">
    <property type="match status" value="1"/>
</dbReference>
<reference evidence="4 5" key="1">
    <citation type="submission" date="2020-04" db="EMBL/GenBank/DDBJ databases">
        <title>Genome sequencing of novel species.</title>
        <authorList>
            <person name="Heo J."/>
            <person name="Kim S.-J."/>
            <person name="Kim J.-S."/>
            <person name="Hong S.-B."/>
            <person name="Kwon S.-W."/>
        </authorList>
    </citation>
    <scope>NUCLEOTIDE SEQUENCE [LARGE SCALE GENOMIC DNA]</scope>
    <source>
        <strain evidence="4 5">F39-2</strain>
    </source>
</reference>
<dbReference type="SUPFAM" id="SSF54928">
    <property type="entry name" value="RNA-binding domain, RBD"/>
    <property type="match status" value="1"/>
</dbReference>
<feature type="region of interest" description="Disordered" evidence="2">
    <location>
        <begin position="86"/>
        <end position="120"/>
    </location>
</feature>
<dbReference type="InterPro" id="IPR012677">
    <property type="entry name" value="Nucleotide-bd_a/b_plait_sf"/>
</dbReference>
<feature type="domain" description="RRM" evidence="3">
    <location>
        <begin position="2"/>
        <end position="80"/>
    </location>
</feature>
<organism evidence="4 5">
    <name type="scientific">Mucilaginibacter robiniae</name>
    <dbReference type="NCBI Taxonomy" id="2728022"/>
    <lineage>
        <taxon>Bacteria</taxon>
        <taxon>Pseudomonadati</taxon>
        <taxon>Bacteroidota</taxon>
        <taxon>Sphingobacteriia</taxon>
        <taxon>Sphingobacteriales</taxon>
        <taxon>Sphingobacteriaceae</taxon>
        <taxon>Mucilaginibacter</taxon>
    </lineage>
</organism>
<dbReference type="PANTHER" id="PTHR48025:SF1">
    <property type="entry name" value="RRM DOMAIN-CONTAINING PROTEIN"/>
    <property type="match status" value="1"/>
</dbReference>
<keyword evidence="5" id="KW-1185">Reference proteome</keyword>
<dbReference type="KEGG" id="mrob:HH214_21360"/>
<dbReference type="AlphaFoldDB" id="A0A7L5EBC2"/>
<sequence length="120" mass="13347">MVKLFVSGFPLESTELELAQMIAPSGDISTIKIVRDKKTRICKGYAFVEMLTDEGAVKASAALDGLELEGRELTVKINVDQPVNPAITSRFRPRTGSYSRNMQQSPTNPVRAKRLRRPLQ</sequence>
<evidence type="ECO:0000256" key="1">
    <source>
        <dbReference type="ARBA" id="ARBA00022884"/>
    </source>
</evidence>
<dbReference type="EMBL" id="CP051682">
    <property type="protein sequence ID" value="QJD98243.1"/>
    <property type="molecule type" value="Genomic_DNA"/>
</dbReference>
<name>A0A7L5EBC2_9SPHI</name>
<feature type="compositionally biased region" description="Polar residues" evidence="2">
    <location>
        <begin position="96"/>
        <end position="108"/>
    </location>
</feature>
<feature type="compositionally biased region" description="Basic residues" evidence="2">
    <location>
        <begin position="111"/>
        <end position="120"/>
    </location>
</feature>
<dbReference type="Pfam" id="PF00076">
    <property type="entry name" value="RRM_1"/>
    <property type="match status" value="1"/>
</dbReference>
<dbReference type="PANTHER" id="PTHR48025">
    <property type="entry name" value="OS02G0815200 PROTEIN"/>
    <property type="match status" value="1"/>
</dbReference>
<accession>A0A7L5EBC2</accession>
<dbReference type="Proteomes" id="UP000503278">
    <property type="component" value="Chromosome"/>
</dbReference>
<dbReference type="SMART" id="SM00360">
    <property type="entry name" value="RRM"/>
    <property type="match status" value="1"/>
</dbReference>
<evidence type="ECO:0000256" key="2">
    <source>
        <dbReference type="SAM" id="MobiDB-lite"/>
    </source>
</evidence>
<gene>
    <name evidence="4" type="ORF">HH214_21360</name>
</gene>
<dbReference type="GO" id="GO:0003729">
    <property type="term" value="F:mRNA binding"/>
    <property type="evidence" value="ECO:0007669"/>
    <property type="project" value="TreeGrafter"/>
</dbReference>
<dbReference type="InterPro" id="IPR035979">
    <property type="entry name" value="RBD_domain_sf"/>
</dbReference>
<dbReference type="InterPro" id="IPR000504">
    <property type="entry name" value="RRM_dom"/>
</dbReference>
<proteinExistence type="predicted"/>
<dbReference type="PROSITE" id="PS50102">
    <property type="entry name" value="RRM"/>
    <property type="match status" value="1"/>
</dbReference>
<evidence type="ECO:0000259" key="3">
    <source>
        <dbReference type="PROSITE" id="PS50102"/>
    </source>
</evidence>
<keyword evidence="1" id="KW-0694">RNA-binding</keyword>
<evidence type="ECO:0000313" key="5">
    <source>
        <dbReference type="Proteomes" id="UP000503278"/>
    </source>
</evidence>
<dbReference type="InterPro" id="IPR050502">
    <property type="entry name" value="Euk_RNA-bind_prot"/>
</dbReference>
<dbReference type="RefSeq" id="WP_169610985.1">
    <property type="nucleotide sequence ID" value="NZ_CP051682.1"/>
</dbReference>
<protein>
    <submittedName>
        <fullName evidence="4">RNA-binding protein</fullName>
    </submittedName>
</protein>